<gene>
    <name evidence="7" type="ORF">J1TS3_43680</name>
</gene>
<dbReference type="PANTHER" id="PTHR43175:SF3">
    <property type="entry name" value="CARBON DISULFIDE HYDROLASE"/>
    <property type="match status" value="1"/>
</dbReference>
<dbReference type="RefSeq" id="WP_018706213.1">
    <property type="nucleotide sequence ID" value="NZ_BOQT01000028.1"/>
</dbReference>
<name>A0ABQ4KBY4_9BACI</name>
<sequence>MSLLNEILDYNKIFIEEKMYEAYSTTKFPDKKLVILTCMDTRLVELLHKAMNMKNGDVKVVKNAGAILTHPFGSIMRSLLIAVYELKADEVYVIGHHDCGMSAIESGHVLDKMQERGISKETLDIIQNSGIDLDEWLTGFDSVEESVEHSVNMIRNHPLMADEVPVHGLVIDPKTGKLDLVVNGYDSKPMVR</sequence>
<evidence type="ECO:0000256" key="4">
    <source>
        <dbReference type="ARBA" id="ARBA00022723"/>
    </source>
</evidence>
<keyword evidence="4" id="KW-0479">Metal-binding</keyword>
<dbReference type="EC" id="4.2.1.1" evidence="3"/>
<evidence type="ECO:0000256" key="5">
    <source>
        <dbReference type="ARBA" id="ARBA00022833"/>
    </source>
</evidence>
<dbReference type="InterPro" id="IPR001765">
    <property type="entry name" value="Carbonic_anhydrase"/>
</dbReference>
<dbReference type="Proteomes" id="UP000680279">
    <property type="component" value="Unassembled WGS sequence"/>
</dbReference>
<comment type="catalytic activity">
    <reaction evidence="6">
        <text>hydrogencarbonate + H(+) = CO2 + H2O</text>
        <dbReference type="Rhea" id="RHEA:10748"/>
        <dbReference type="ChEBI" id="CHEBI:15377"/>
        <dbReference type="ChEBI" id="CHEBI:15378"/>
        <dbReference type="ChEBI" id="CHEBI:16526"/>
        <dbReference type="ChEBI" id="CHEBI:17544"/>
        <dbReference type="EC" id="4.2.1.1"/>
    </reaction>
</comment>
<keyword evidence="8" id="KW-1185">Reference proteome</keyword>
<evidence type="ECO:0000256" key="2">
    <source>
        <dbReference type="ARBA" id="ARBA00006217"/>
    </source>
</evidence>
<protein>
    <recommendedName>
        <fullName evidence="3">carbonic anhydrase</fullName>
        <ecNumber evidence="3">4.2.1.1</ecNumber>
    </recommendedName>
</protein>
<keyword evidence="5" id="KW-0862">Zinc</keyword>
<dbReference type="CDD" id="cd03379">
    <property type="entry name" value="beta_CA_cladeD"/>
    <property type="match status" value="1"/>
</dbReference>
<evidence type="ECO:0000256" key="6">
    <source>
        <dbReference type="ARBA" id="ARBA00048348"/>
    </source>
</evidence>
<reference evidence="7 8" key="1">
    <citation type="submission" date="2021-03" db="EMBL/GenBank/DDBJ databases">
        <title>Antimicrobial resistance genes in bacteria isolated from Japanese honey, and their potential for conferring macrolide and lincosamide resistance in the American foulbrood pathogen Paenibacillus larvae.</title>
        <authorList>
            <person name="Okamoto M."/>
            <person name="Kumagai M."/>
            <person name="Kanamori H."/>
            <person name="Takamatsu D."/>
        </authorList>
    </citation>
    <scope>NUCLEOTIDE SEQUENCE [LARGE SCALE GENOMIC DNA]</scope>
    <source>
        <strain evidence="7 8">J1TS3</strain>
    </source>
</reference>
<organism evidence="7 8">
    <name type="scientific">Siminovitchia fordii</name>
    <dbReference type="NCBI Taxonomy" id="254759"/>
    <lineage>
        <taxon>Bacteria</taxon>
        <taxon>Bacillati</taxon>
        <taxon>Bacillota</taxon>
        <taxon>Bacilli</taxon>
        <taxon>Bacillales</taxon>
        <taxon>Bacillaceae</taxon>
        <taxon>Siminovitchia</taxon>
    </lineage>
</organism>
<evidence type="ECO:0000256" key="1">
    <source>
        <dbReference type="ARBA" id="ARBA00001947"/>
    </source>
</evidence>
<evidence type="ECO:0000313" key="8">
    <source>
        <dbReference type="Proteomes" id="UP000680279"/>
    </source>
</evidence>
<dbReference type="PANTHER" id="PTHR43175">
    <property type="entry name" value="CARBONIC ANHYDRASE"/>
    <property type="match status" value="1"/>
</dbReference>
<comment type="caution">
    <text evidence="7">The sequence shown here is derived from an EMBL/GenBank/DDBJ whole genome shotgun (WGS) entry which is preliminary data.</text>
</comment>
<dbReference type="Gene3D" id="3.40.1050.10">
    <property type="entry name" value="Carbonic anhydrase"/>
    <property type="match status" value="1"/>
</dbReference>
<dbReference type="SUPFAM" id="SSF53056">
    <property type="entry name" value="beta-carbonic anhydrase, cab"/>
    <property type="match status" value="1"/>
</dbReference>
<accession>A0ABQ4KBY4</accession>
<dbReference type="SMART" id="SM00947">
    <property type="entry name" value="Pro_CA"/>
    <property type="match status" value="1"/>
</dbReference>
<evidence type="ECO:0000256" key="3">
    <source>
        <dbReference type="ARBA" id="ARBA00012925"/>
    </source>
</evidence>
<dbReference type="Pfam" id="PF00484">
    <property type="entry name" value="Pro_CA"/>
    <property type="match status" value="1"/>
</dbReference>
<dbReference type="InterPro" id="IPR036874">
    <property type="entry name" value="Carbonic_anhydrase_sf"/>
</dbReference>
<evidence type="ECO:0000313" key="7">
    <source>
        <dbReference type="EMBL" id="GIN23234.1"/>
    </source>
</evidence>
<dbReference type="EMBL" id="BOQT01000028">
    <property type="protein sequence ID" value="GIN23234.1"/>
    <property type="molecule type" value="Genomic_DNA"/>
</dbReference>
<comment type="similarity">
    <text evidence="2">Belongs to the beta-class carbonic anhydrase family.</text>
</comment>
<comment type="cofactor">
    <cofactor evidence="1">
        <name>Zn(2+)</name>
        <dbReference type="ChEBI" id="CHEBI:29105"/>
    </cofactor>
</comment>
<proteinExistence type="inferred from homology"/>